<keyword evidence="6" id="KW-0408">Iron</keyword>
<keyword evidence="2" id="KW-0575">Peroxidase</keyword>
<evidence type="ECO:0000256" key="5">
    <source>
        <dbReference type="ARBA" id="ARBA00023002"/>
    </source>
</evidence>
<dbReference type="eggNOG" id="ENOG502S6CG">
    <property type="taxonomic scope" value="Eukaryota"/>
</dbReference>
<evidence type="ECO:0000256" key="1">
    <source>
        <dbReference type="ARBA" id="ARBA00001970"/>
    </source>
</evidence>
<protein>
    <recommendedName>
        <fullName evidence="9">Heme haloperoxidase family profile domain-containing protein</fullName>
    </recommendedName>
</protein>
<sequence>MKFSASQIFIASLAPLASAFPAAVLERAANDAAIRGDADKIAMLLSKRQAGADAAKALFEPVPIFDAKSQLIDVSKGSGHEYVAPGPGDLRGPCPGLNAMANHNFLPHDGYATIQQYINATEQVVGMGPILAGFLSILGASIDGDLLAWSMAGTPSLAQGGATGILGHGLVGSHNKYESDASPTRPDLYQAGNNYITQADQFQDLINYSPGGNVTIDSLTSFRSHRFDQQIANNPYFFNGPFSGVAVQPAAYTFIYRFMANHSAENPEGLLTYSTLQSWFGVQGTNGKYTAVQGTERIPDNWYRRPQAYPYEVTYFMADLLNAALLHPKFLDIGGNTGKVNTFTGVDINNLTGGVFNAGTLLQGNNLGCFAFQLAAQAKPDILLGPLNALTSAVGSLVSQLGCPQLKAIENSQLEAFPGYSKNPVYS</sequence>
<evidence type="ECO:0000256" key="6">
    <source>
        <dbReference type="ARBA" id="ARBA00023004"/>
    </source>
</evidence>
<reference evidence="10 11" key="2">
    <citation type="journal article" date="2012" name="PLoS Pathog.">
        <title>Diverse lifestyles and strategies of plant pathogenesis encoded in the genomes of eighteen Dothideomycetes fungi.</title>
        <authorList>
            <person name="Ohm R.A."/>
            <person name="Feau N."/>
            <person name="Henrissat B."/>
            <person name="Schoch C.L."/>
            <person name="Horwitz B.A."/>
            <person name="Barry K.W."/>
            <person name="Condon B.J."/>
            <person name="Copeland A.C."/>
            <person name="Dhillon B."/>
            <person name="Glaser F."/>
            <person name="Hesse C.N."/>
            <person name="Kosti I."/>
            <person name="LaButti K."/>
            <person name="Lindquist E.A."/>
            <person name="Lucas S."/>
            <person name="Salamov A.A."/>
            <person name="Bradshaw R.E."/>
            <person name="Ciuffetti L."/>
            <person name="Hamelin R.C."/>
            <person name="Kema G.H.J."/>
            <person name="Lawrence C."/>
            <person name="Scott J.A."/>
            <person name="Spatafora J.W."/>
            <person name="Turgeon B.G."/>
            <person name="de Wit P.J.G.M."/>
            <person name="Zhong S."/>
            <person name="Goodwin S.B."/>
            <person name="Grigoriev I.V."/>
        </authorList>
    </citation>
    <scope>NUCLEOTIDE SEQUENCE [LARGE SCALE GENOMIC DNA]</scope>
    <source>
        <strain evidence="11">NZE10 / CBS 128990</strain>
    </source>
</reference>
<dbReference type="EMBL" id="KB446548">
    <property type="protein sequence ID" value="EME38096.1"/>
    <property type="molecule type" value="Genomic_DNA"/>
</dbReference>
<feature type="domain" description="Heme haloperoxidase family profile" evidence="9">
    <location>
        <begin position="78"/>
        <end position="318"/>
    </location>
</feature>
<dbReference type="AlphaFoldDB" id="M2XG97"/>
<name>M2XG97_DOTSN</name>
<dbReference type="GO" id="GO:0046872">
    <property type="term" value="F:metal ion binding"/>
    <property type="evidence" value="ECO:0007669"/>
    <property type="project" value="UniProtKB-KW"/>
</dbReference>
<keyword evidence="4" id="KW-0479">Metal-binding</keyword>
<feature type="signal peptide" evidence="8">
    <location>
        <begin position="1"/>
        <end position="19"/>
    </location>
</feature>
<reference evidence="11" key="1">
    <citation type="journal article" date="2012" name="PLoS Genet.">
        <title>The genomes of the fungal plant pathogens Cladosporium fulvum and Dothistroma septosporum reveal adaptation to different hosts and lifestyles but also signatures of common ancestry.</title>
        <authorList>
            <person name="de Wit P.J.G.M."/>
            <person name="van der Burgt A."/>
            <person name="Oekmen B."/>
            <person name="Stergiopoulos I."/>
            <person name="Abd-Elsalam K.A."/>
            <person name="Aerts A.L."/>
            <person name="Bahkali A.H."/>
            <person name="Beenen H.G."/>
            <person name="Chettri P."/>
            <person name="Cox M.P."/>
            <person name="Datema E."/>
            <person name="de Vries R.P."/>
            <person name="Dhillon B."/>
            <person name="Ganley A.R."/>
            <person name="Griffiths S.A."/>
            <person name="Guo Y."/>
            <person name="Hamelin R.C."/>
            <person name="Henrissat B."/>
            <person name="Kabir M.S."/>
            <person name="Jashni M.K."/>
            <person name="Kema G."/>
            <person name="Klaubauf S."/>
            <person name="Lapidus A."/>
            <person name="Levasseur A."/>
            <person name="Lindquist E."/>
            <person name="Mehrabi R."/>
            <person name="Ohm R.A."/>
            <person name="Owen T.J."/>
            <person name="Salamov A."/>
            <person name="Schwelm A."/>
            <person name="Schijlen E."/>
            <person name="Sun H."/>
            <person name="van den Burg H.A."/>
            <person name="van Ham R.C.H.J."/>
            <person name="Zhang S."/>
            <person name="Goodwin S.B."/>
            <person name="Grigoriev I.V."/>
            <person name="Collemare J."/>
            <person name="Bradshaw R.E."/>
        </authorList>
    </citation>
    <scope>NUCLEOTIDE SEQUENCE [LARGE SCALE GENOMIC DNA]</scope>
    <source>
        <strain evidence="11">NZE10 / CBS 128990</strain>
    </source>
</reference>
<keyword evidence="3" id="KW-0349">Heme</keyword>
<evidence type="ECO:0000313" key="11">
    <source>
        <dbReference type="Proteomes" id="UP000016933"/>
    </source>
</evidence>
<keyword evidence="8" id="KW-0732">Signal</keyword>
<dbReference type="PANTHER" id="PTHR33577:SF1">
    <property type="entry name" value="HEME HALOPEROXIDASE FAMILY PROFILE DOMAIN-CONTAINING PROTEIN"/>
    <property type="match status" value="1"/>
</dbReference>
<evidence type="ECO:0000256" key="8">
    <source>
        <dbReference type="SAM" id="SignalP"/>
    </source>
</evidence>
<dbReference type="Gene3D" id="1.10.489.10">
    <property type="entry name" value="Chloroperoxidase-like"/>
    <property type="match status" value="1"/>
</dbReference>
<dbReference type="InterPro" id="IPR036851">
    <property type="entry name" value="Chloroperoxidase-like_sf"/>
</dbReference>
<keyword evidence="5" id="KW-0560">Oxidoreductase</keyword>
<organism evidence="10 11">
    <name type="scientific">Dothistroma septosporum (strain NZE10 / CBS 128990)</name>
    <name type="common">Red band needle blight fungus</name>
    <name type="synonym">Mycosphaerella pini</name>
    <dbReference type="NCBI Taxonomy" id="675120"/>
    <lineage>
        <taxon>Eukaryota</taxon>
        <taxon>Fungi</taxon>
        <taxon>Dikarya</taxon>
        <taxon>Ascomycota</taxon>
        <taxon>Pezizomycotina</taxon>
        <taxon>Dothideomycetes</taxon>
        <taxon>Dothideomycetidae</taxon>
        <taxon>Mycosphaerellales</taxon>
        <taxon>Mycosphaerellaceae</taxon>
        <taxon>Dothistroma</taxon>
    </lineage>
</organism>
<evidence type="ECO:0000256" key="2">
    <source>
        <dbReference type="ARBA" id="ARBA00022559"/>
    </source>
</evidence>
<accession>M2XG97</accession>
<dbReference type="Pfam" id="PF01328">
    <property type="entry name" value="Peroxidase_2"/>
    <property type="match status" value="1"/>
</dbReference>
<evidence type="ECO:0000313" key="10">
    <source>
        <dbReference type="EMBL" id="EME38096.1"/>
    </source>
</evidence>
<evidence type="ECO:0000259" key="9">
    <source>
        <dbReference type="PROSITE" id="PS51405"/>
    </source>
</evidence>
<proteinExistence type="inferred from homology"/>
<dbReference type="Proteomes" id="UP000016933">
    <property type="component" value="Unassembled WGS sequence"/>
</dbReference>
<dbReference type="PANTHER" id="PTHR33577">
    <property type="entry name" value="STERIGMATOCYSTIN BIOSYNTHESIS PEROXIDASE STCC-RELATED"/>
    <property type="match status" value="1"/>
</dbReference>
<dbReference type="OMA" id="DILSWSM"/>
<gene>
    <name evidence="10" type="ORF">DOTSEDRAFT_75970</name>
</gene>
<comment type="cofactor">
    <cofactor evidence="1">
        <name>heme b</name>
        <dbReference type="ChEBI" id="CHEBI:60344"/>
    </cofactor>
</comment>
<dbReference type="SUPFAM" id="SSF47571">
    <property type="entry name" value="Cloroperoxidase"/>
    <property type="match status" value="1"/>
</dbReference>
<feature type="chain" id="PRO_5004028671" description="Heme haloperoxidase family profile domain-containing protein" evidence="8">
    <location>
        <begin position="20"/>
        <end position="427"/>
    </location>
</feature>
<evidence type="ECO:0000256" key="3">
    <source>
        <dbReference type="ARBA" id="ARBA00022617"/>
    </source>
</evidence>
<keyword evidence="11" id="KW-1185">Reference proteome</keyword>
<dbReference type="PROSITE" id="PS51405">
    <property type="entry name" value="HEME_HALOPEROXIDASE"/>
    <property type="match status" value="1"/>
</dbReference>
<evidence type="ECO:0000256" key="4">
    <source>
        <dbReference type="ARBA" id="ARBA00022723"/>
    </source>
</evidence>
<comment type="similarity">
    <text evidence="7">Belongs to the chloroperoxidase family.</text>
</comment>
<dbReference type="InterPro" id="IPR000028">
    <property type="entry name" value="Chloroperoxidase"/>
</dbReference>
<dbReference type="GO" id="GO:0004601">
    <property type="term" value="F:peroxidase activity"/>
    <property type="evidence" value="ECO:0007669"/>
    <property type="project" value="UniProtKB-KW"/>
</dbReference>
<evidence type="ECO:0000256" key="7">
    <source>
        <dbReference type="ARBA" id="ARBA00025795"/>
    </source>
</evidence>
<dbReference type="HOGENOM" id="CLU_029871_3_2_1"/>